<dbReference type="Proteomes" id="UP001303046">
    <property type="component" value="Unassembled WGS sequence"/>
</dbReference>
<gene>
    <name evidence="2" type="primary">Necator_chrII.g5949</name>
    <name evidence="2" type="ORF">RB195_018156</name>
</gene>
<name>A0ABR1C8G6_NECAM</name>
<accession>A0ABR1C8G6</accession>
<proteinExistence type="predicted"/>
<evidence type="ECO:0000313" key="3">
    <source>
        <dbReference type="Proteomes" id="UP001303046"/>
    </source>
</evidence>
<feature type="region of interest" description="Disordered" evidence="1">
    <location>
        <begin position="215"/>
        <end position="255"/>
    </location>
</feature>
<reference evidence="2 3" key="1">
    <citation type="submission" date="2023-08" db="EMBL/GenBank/DDBJ databases">
        <title>A Necator americanus chromosomal reference genome.</title>
        <authorList>
            <person name="Ilik V."/>
            <person name="Petrzelkova K.J."/>
            <person name="Pardy F."/>
            <person name="Fuh T."/>
            <person name="Niatou-Singa F.S."/>
            <person name="Gouil Q."/>
            <person name="Baker L."/>
            <person name="Ritchie M.E."/>
            <person name="Jex A.R."/>
            <person name="Gazzola D."/>
            <person name="Li H."/>
            <person name="Toshio Fujiwara R."/>
            <person name="Zhan B."/>
            <person name="Aroian R.V."/>
            <person name="Pafco B."/>
            <person name="Schwarz E.M."/>
        </authorList>
    </citation>
    <scope>NUCLEOTIDE SEQUENCE [LARGE SCALE GENOMIC DNA]</scope>
    <source>
        <strain evidence="2 3">Aroian</strain>
        <tissue evidence="2">Whole animal</tissue>
    </source>
</reference>
<protein>
    <submittedName>
        <fullName evidence="2">Uncharacterized protein</fullName>
    </submittedName>
</protein>
<dbReference type="PANTHER" id="PTHR22954">
    <property type="entry name" value="RETROVIRAL PROTEASE-RELATED"/>
    <property type="match status" value="1"/>
</dbReference>
<feature type="compositionally biased region" description="Polar residues" evidence="1">
    <location>
        <begin position="217"/>
        <end position="239"/>
    </location>
</feature>
<dbReference type="PANTHER" id="PTHR22954:SF3">
    <property type="entry name" value="PROTEIN CBG08539"/>
    <property type="match status" value="1"/>
</dbReference>
<keyword evidence="3" id="KW-1185">Reference proteome</keyword>
<dbReference type="InterPro" id="IPR005312">
    <property type="entry name" value="DUF1759"/>
</dbReference>
<dbReference type="EMBL" id="JAVFWL010000002">
    <property type="protein sequence ID" value="KAK6734799.1"/>
    <property type="molecule type" value="Genomic_DNA"/>
</dbReference>
<comment type="caution">
    <text evidence="2">The sequence shown here is derived from an EMBL/GenBank/DDBJ whole genome shotgun (WGS) entry which is preliminary data.</text>
</comment>
<evidence type="ECO:0000313" key="2">
    <source>
        <dbReference type="EMBL" id="KAK6734799.1"/>
    </source>
</evidence>
<dbReference type="Pfam" id="PF03564">
    <property type="entry name" value="DUF1759"/>
    <property type="match status" value="1"/>
</dbReference>
<evidence type="ECO:0000256" key="1">
    <source>
        <dbReference type="SAM" id="MobiDB-lite"/>
    </source>
</evidence>
<sequence>MFPRIYPTPTCFLSNFEERAWEKNVSLSLSMSLLFTPMSQKALQCNVRATRRTPRHSKAVRAFHKTDHDAPEWGECLKCSTFRWSGHYYRQVGGLAMGQRLAPTLVIAFMSKIEQSVLERKLYCTVVTLMTAALHVPLKMRWTLVSSSLREKPKENWLPFLNVGIQWSNGSDEGDDAETSAAIKFVNNLSCCLNWTIDKLQGSIIIHLGNPMAASEGANNQSPQTGSARTATDQSSDETVSPDDAVWLSEDHSDTSRETIEEEFICRTLKPSQMKLPRFWGDEEEFPEFWAVYETLVHQNKVLSTVEKMLLLKESLRGKAEMTIKGIQLIPQNYKWMVGTIKKKYGNKPINRAKIVQKLIDLPCARNNAENCTYIFDKIRMLINQMVLAGQDIPNTQDVMWKERILEKFPYNIVKNVLISIQEMEDVKVENVMEQLEKEINAKKIR</sequence>
<organism evidence="2 3">
    <name type="scientific">Necator americanus</name>
    <name type="common">Human hookworm</name>
    <dbReference type="NCBI Taxonomy" id="51031"/>
    <lineage>
        <taxon>Eukaryota</taxon>
        <taxon>Metazoa</taxon>
        <taxon>Ecdysozoa</taxon>
        <taxon>Nematoda</taxon>
        <taxon>Chromadorea</taxon>
        <taxon>Rhabditida</taxon>
        <taxon>Rhabditina</taxon>
        <taxon>Rhabditomorpha</taxon>
        <taxon>Strongyloidea</taxon>
        <taxon>Ancylostomatidae</taxon>
        <taxon>Bunostominae</taxon>
        <taxon>Necator</taxon>
    </lineage>
</organism>